<dbReference type="InterPro" id="IPR036097">
    <property type="entry name" value="HisK_dim/P_sf"/>
</dbReference>
<keyword evidence="11" id="KW-0547">Nucleotide-binding</keyword>
<feature type="region of interest" description="Disordered" evidence="8">
    <location>
        <begin position="202"/>
        <end position="253"/>
    </location>
</feature>
<dbReference type="InterPro" id="IPR036890">
    <property type="entry name" value="HATPase_C_sf"/>
</dbReference>
<evidence type="ECO:0000256" key="5">
    <source>
        <dbReference type="ARBA" id="ARBA00022777"/>
    </source>
</evidence>
<dbReference type="Pfam" id="PF00072">
    <property type="entry name" value="Response_reg"/>
    <property type="match status" value="1"/>
</dbReference>
<evidence type="ECO:0000259" key="9">
    <source>
        <dbReference type="PROSITE" id="PS50109"/>
    </source>
</evidence>
<dbReference type="PROSITE" id="PS50109">
    <property type="entry name" value="HIS_KIN"/>
    <property type="match status" value="1"/>
</dbReference>
<dbReference type="RefSeq" id="WP_199299142.1">
    <property type="nucleotide sequence ID" value="NZ_JAMPKM010000004.1"/>
</dbReference>
<dbReference type="Gene3D" id="3.40.50.2300">
    <property type="match status" value="1"/>
</dbReference>
<keyword evidence="5" id="KW-0418">Kinase</keyword>
<dbReference type="PROSITE" id="PS50110">
    <property type="entry name" value="RESPONSE_REGULATORY"/>
    <property type="match status" value="1"/>
</dbReference>
<sequence length="1202" mass="130555">MDERKQPIGLLNWPVLVSYLGGEQPMDGVEPSAIATLNLHQPISAVDLPIITPLSTLPAAWSLSQFWSHLKAAERPAEAWALVDLAGEFLGLLNYSRLLQLLAPLLTPGAEVIPNSPTATHVTATTARELAEPPVTPSATSAPIQPLALLIRLLEQIPLPLMVQTSTGRVLHHNQCWQQQIGELSELTRLRQAAGTILNTTVDSPLSEFGGSPNQHSQPNIPEVDPEAWPQSATGTNQPNHSPTWQRSPTVRPQDVAGITNKAKGWSEAERSLSTQLNQQIGRMRSGSAKFRQTHPGVTLLNQQLLSSRAQPGTPLKLQQASFAKWSSKSPPSTSSSEQQAGLLSFFASSIAQYHCQVGAAEDSCICTCPTDNGQERIWQFSRSLLDLSTWIGDQPNEQQPQPVPIATTSTSPFQLADLGTSPVGTLGQSPPALPSFSPQEALWLVLAQDHTDQQVNRTLAAKNADLVQLNLLKDEFLACISHELKTPLTAVLGLSNLLKDQVLGPLNERQARYASLIYQSGRHLMTVVNNILDLTRMETGQLELAIAPVSLKSTCDRALEQAYQLQFPEEKALVEHMVEAPSMVPCTLEIESDLESIVADEVRLRQMLVNLLSNAIKFTEVSGKISLKVSRWEGWVVFTISDTGIGIAADKQHLIFQKFQQLENPLTRRFEGTGLGLAITQRLARLHGGDVTFISKEGEGSQFTLLLPPSPPQPTLGVPSRDNSSHNRLVLIVESVAQFIEGLADELTSLGYRVAIARSGTEALEKARRLQPCIVFLNPLLPLLSGWDVLTLLKSDAETYHIPVVITATKAEQAQAARYQADGFLCLPIQSQALQDHLAHLTTSVANLDSTSHSTRRLTVLYLSSVEASMPSDSMQHGLVQPTSSPSISAPEASNPLNPASRVISRLSSLLQQHHHRILEADDLEQAELLARVWRPDVLLIDQAIAELPSYFQTLAQQTALASLPLVTLTKAATQAANQVPGLSVFPCLAAPNFDLTTNSDPTNSEAAALMQAIQVAVGLNWQPSVLVVDLLHLPDLVTDTASSAPELAANLSTTLKDADWLQALVQYLQTAGLRGLHSHSWAEALRQLQHQSADLLLICLRGHRTSPVVLQALETLNQLQLPIPILVLDQRQLANQTPPCAEPSLLEAAAMTNMADMTDMVELTTVLGAIATQILPSTLPVEELLEQIYQALSQAHQVAD</sequence>
<comment type="catalytic activity">
    <reaction evidence="1">
        <text>ATP + protein L-histidine = ADP + protein N-phospho-L-histidine.</text>
        <dbReference type="EC" id="2.7.13.3"/>
    </reaction>
</comment>
<dbReference type="Gene3D" id="1.10.287.130">
    <property type="match status" value="1"/>
</dbReference>
<evidence type="ECO:0000256" key="6">
    <source>
        <dbReference type="ARBA" id="ARBA00023012"/>
    </source>
</evidence>
<reference evidence="11 12" key="1">
    <citation type="submission" date="2022-04" db="EMBL/GenBank/DDBJ databases">
        <title>Positive selection, recombination, and allopatry shape intraspecific diversity of widespread and dominant cyanobacteria.</title>
        <authorList>
            <person name="Wei J."/>
            <person name="Shu W."/>
            <person name="Hu C."/>
        </authorList>
    </citation>
    <scope>NUCLEOTIDE SEQUENCE [LARGE SCALE GENOMIC DNA]</scope>
    <source>
        <strain evidence="11 12">GB2-A4</strain>
    </source>
</reference>
<feature type="domain" description="Response regulatory" evidence="10">
    <location>
        <begin position="730"/>
        <end position="843"/>
    </location>
</feature>
<dbReference type="SUPFAM" id="SSF55874">
    <property type="entry name" value="ATPase domain of HSP90 chaperone/DNA topoisomerase II/histidine kinase"/>
    <property type="match status" value="1"/>
</dbReference>
<comment type="caution">
    <text evidence="11">The sequence shown here is derived from an EMBL/GenBank/DDBJ whole genome shotgun (WGS) entry which is preliminary data.</text>
</comment>
<name>A0ABV0J6H8_9CYAN</name>
<dbReference type="Proteomes" id="UP001464891">
    <property type="component" value="Unassembled WGS sequence"/>
</dbReference>
<dbReference type="InterPro" id="IPR001789">
    <property type="entry name" value="Sig_transdc_resp-reg_receiver"/>
</dbReference>
<keyword evidence="12" id="KW-1185">Reference proteome</keyword>
<dbReference type="InterPro" id="IPR003661">
    <property type="entry name" value="HisK_dim/P_dom"/>
</dbReference>
<evidence type="ECO:0000256" key="2">
    <source>
        <dbReference type="ARBA" id="ARBA00012438"/>
    </source>
</evidence>
<keyword evidence="3" id="KW-0597">Phosphoprotein</keyword>
<protein>
    <recommendedName>
        <fullName evidence="2">histidine kinase</fullName>
        <ecNumber evidence="2">2.7.13.3</ecNumber>
    </recommendedName>
</protein>
<dbReference type="SMART" id="SM00387">
    <property type="entry name" value="HATPase_c"/>
    <property type="match status" value="1"/>
</dbReference>
<dbReference type="InterPro" id="IPR004358">
    <property type="entry name" value="Sig_transdc_His_kin-like_C"/>
</dbReference>
<evidence type="ECO:0000256" key="4">
    <source>
        <dbReference type="ARBA" id="ARBA00022679"/>
    </source>
</evidence>
<keyword evidence="4" id="KW-0808">Transferase</keyword>
<dbReference type="CDD" id="cd16922">
    <property type="entry name" value="HATPase_EvgS-ArcB-TorS-like"/>
    <property type="match status" value="1"/>
</dbReference>
<dbReference type="EMBL" id="JAMPKM010000004">
    <property type="protein sequence ID" value="MEP0817381.1"/>
    <property type="molecule type" value="Genomic_DNA"/>
</dbReference>
<dbReference type="SMART" id="SM00448">
    <property type="entry name" value="REC"/>
    <property type="match status" value="1"/>
</dbReference>
<dbReference type="PANTHER" id="PTHR43047:SF63">
    <property type="entry name" value="HISTIDINE KINASE"/>
    <property type="match status" value="1"/>
</dbReference>
<accession>A0ABV0J6H8</accession>
<dbReference type="PRINTS" id="PR00344">
    <property type="entry name" value="BCTRLSENSOR"/>
</dbReference>
<dbReference type="Gene3D" id="3.30.565.10">
    <property type="entry name" value="Histidine kinase-like ATPase, C-terminal domain"/>
    <property type="match status" value="1"/>
</dbReference>
<feature type="region of interest" description="Disordered" evidence="8">
    <location>
        <begin position="874"/>
        <end position="897"/>
    </location>
</feature>
<evidence type="ECO:0000259" key="10">
    <source>
        <dbReference type="PROSITE" id="PS50110"/>
    </source>
</evidence>
<dbReference type="InterPro" id="IPR005467">
    <property type="entry name" value="His_kinase_dom"/>
</dbReference>
<dbReference type="EC" id="2.7.13.3" evidence="2"/>
<dbReference type="SMART" id="SM00388">
    <property type="entry name" value="HisKA"/>
    <property type="match status" value="1"/>
</dbReference>
<proteinExistence type="predicted"/>
<evidence type="ECO:0000256" key="8">
    <source>
        <dbReference type="SAM" id="MobiDB-lite"/>
    </source>
</evidence>
<feature type="compositionally biased region" description="Polar residues" evidence="8">
    <location>
        <begin position="874"/>
        <end position="889"/>
    </location>
</feature>
<dbReference type="SUPFAM" id="SSF52172">
    <property type="entry name" value="CheY-like"/>
    <property type="match status" value="1"/>
</dbReference>
<evidence type="ECO:0000313" key="12">
    <source>
        <dbReference type="Proteomes" id="UP001464891"/>
    </source>
</evidence>
<evidence type="ECO:0000256" key="7">
    <source>
        <dbReference type="PROSITE-ProRule" id="PRU00169"/>
    </source>
</evidence>
<dbReference type="InterPro" id="IPR003594">
    <property type="entry name" value="HATPase_dom"/>
</dbReference>
<feature type="domain" description="Histidine kinase" evidence="9">
    <location>
        <begin position="480"/>
        <end position="712"/>
    </location>
</feature>
<evidence type="ECO:0000256" key="1">
    <source>
        <dbReference type="ARBA" id="ARBA00000085"/>
    </source>
</evidence>
<feature type="compositionally biased region" description="Polar residues" evidence="8">
    <location>
        <begin position="231"/>
        <end position="251"/>
    </location>
</feature>
<dbReference type="CDD" id="cd00082">
    <property type="entry name" value="HisKA"/>
    <property type="match status" value="1"/>
</dbReference>
<dbReference type="GO" id="GO:0005524">
    <property type="term" value="F:ATP binding"/>
    <property type="evidence" value="ECO:0007669"/>
    <property type="project" value="UniProtKB-KW"/>
</dbReference>
<dbReference type="Pfam" id="PF00512">
    <property type="entry name" value="HisKA"/>
    <property type="match status" value="1"/>
</dbReference>
<dbReference type="PANTHER" id="PTHR43047">
    <property type="entry name" value="TWO-COMPONENT HISTIDINE PROTEIN KINASE"/>
    <property type="match status" value="1"/>
</dbReference>
<keyword evidence="11" id="KW-0067">ATP-binding</keyword>
<gene>
    <name evidence="11" type="ORF">NC998_09755</name>
</gene>
<dbReference type="Pfam" id="PF02518">
    <property type="entry name" value="HATPase_c"/>
    <property type="match status" value="1"/>
</dbReference>
<evidence type="ECO:0000256" key="3">
    <source>
        <dbReference type="ARBA" id="ARBA00022553"/>
    </source>
</evidence>
<evidence type="ECO:0000313" key="11">
    <source>
        <dbReference type="EMBL" id="MEP0817381.1"/>
    </source>
</evidence>
<keyword evidence="6" id="KW-0902">Two-component regulatory system</keyword>
<comment type="caution">
    <text evidence="7">Lacks conserved residue(s) required for the propagation of feature annotation.</text>
</comment>
<dbReference type="SUPFAM" id="SSF47384">
    <property type="entry name" value="Homodimeric domain of signal transducing histidine kinase"/>
    <property type="match status" value="1"/>
</dbReference>
<dbReference type="InterPro" id="IPR011006">
    <property type="entry name" value="CheY-like_superfamily"/>
</dbReference>
<organism evidence="11 12">
    <name type="scientific">Trichocoleus desertorum GB2-A4</name>
    <dbReference type="NCBI Taxonomy" id="2933944"/>
    <lineage>
        <taxon>Bacteria</taxon>
        <taxon>Bacillati</taxon>
        <taxon>Cyanobacteriota</taxon>
        <taxon>Cyanophyceae</taxon>
        <taxon>Leptolyngbyales</taxon>
        <taxon>Trichocoleusaceae</taxon>
        <taxon>Trichocoleus</taxon>
    </lineage>
</organism>